<evidence type="ECO:0000259" key="1">
    <source>
        <dbReference type="Pfam" id="PF09130"/>
    </source>
</evidence>
<dbReference type="InterPro" id="IPR015814">
    <property type="entry name" value="Pgluconate_DH_NAD-bd_C"/>
</dbReference>
<evidence type="ECO:0000313" key="2">
    <source>
        <dbReference type="EMBL" id="MDT0275480.1"/>
    </source>
</evidence>
<protein>
    <submittedName>
        <fullName evidence="2">DUF1932 domain-containing protein</fullName>
    </submittedName>
</protein>
<comment type="caution">
    <text evidence="2">The sequence shown here is derived from an EMBL/GenBank/DDBJ whole genome shotgun (WGS) entry which is preliminary data.</text>
</comment>
<dbReference type="Pfam" id="PF09130">
    <property type="entry name" value="DUF1932"/>
    <property type="match status" value="1"/>
</dbReference>
<evidence type="ECO:0000313" key="3">
    <source>
        <dbReference type="Proteomes" id="UP001183222"/>
    </source>
</evidence>
<proteinExistence type="predicted"/>
<feature type="domain" description="Phosphogluconate dehydrogenase NAD-binding putative C-terminal" evidence="1">
    <location>
        <begin position="24"/>
        <end position="90"/>
    </location>
</feature>
<dbReference type="SUPFAM" id="SSF48179">
    <property type="entry name" value="6-phosphogluconate dehydrogenase C-terminal domain-like"/>
    <property type="match status" value="1"/>
</dbReference>
<organism evidence="2 3">
    <name type="scientific">Blastococcus goldschmidtiae</name>
    <dbReference type="NCBI Taxonomy" id="3075546"/>
    <lineage>
        <taxon>Bacteria</taxon>
        <taxon>Bacillati</taxon>
        <taxon>Actinomycetota</taxon>
        <taxon>Actinomycetes</taxon>
        <taxon>Geodermatophilales</taxon>
        <taxon>Geodermatophilaceae</taxon>
        <taxon>Blastococcus</taxon>
    </lineage>
</organism>
<keyword evidence="3" id="KW-1185">Reference proteome</keyword>
<sequence length="96" mass="10552">MTYAAWTEIATVLLVGVHRTVRDLHVDDALLAEWARSQPDLAGRHAAAVEAARNKGWRWEEEMPQIAQPFTAAGKPAGFADAAAEQFGRWPRPTDG</sequence>
<dbReference type="InterPro" id="IPR013328">
    <property type="entry name" value="6PGD_dom2"/>
</dbReference>
<dbReference type="Proteomes" id="UP001183222">
    <property type="component" value="Unassembled WGS sequence"/>
</dbReference>
<dbReference type="RefSeq" id="WP_311344302.1">
    <property type="nucleotide sequence ID" value="NZ_JAVREI010000002.1"/>
</dbReference>
<dbReference type="EMBL" id="JAVREI010000002">
    <property type="protein sequence ID" value="MDT0275480.1"/>
    <property type="molecule type" value="Genomic_DNA"/>
</dbReference>
<dbReference type="InterPro" id="IPR008927">
    <property type="entry name" value="6-PGluconate_DH-like_C_sf"/>
</dbReference>
<dbReference type="Gene3D" id="1.10.1040.10">
    <property type="entry name" value="N-(1-d-carboxylethyl)-l-norvaline Dehydrogenase, domain 2"/>
    <property type="match status" value="1"/>
</dbReference>
<gene>
    <name evidence="2" type="ORF">RM425_06145</name>
</gene>
<reference evidence="3" key="1">
    <citation type="submission" date="2023-07" db="EMBL/GenBank/DDBJ databases">
        <title>30 novel species of actinomycetes from the DSMZ collection.</title>
        <authorList>
            <person name="Nouioui I."/>
        </authorList>
    </citation>
    <scope>NUCLEOTIDE SEQUENCE [LARGE SCALE GENOMIC DNA]</scope>
    <source>
        <strain evidence="3">DSM 46792</strain>
    </source>
</reference>
<name>A0ABU2K5M7_9ACTN</name>
<accession>A0ABU2K5M7</accession>